<accession>A0AAD4S3N9</accession>
<evidence type="ECO:0000259" key="4">
    <source>
        <dbReference type="PROSITE" id="PS50235"/>
    </source>
</evidence>
<dbReference type="InterPro" id="IPR001394">
    <property type="entry name" value="Peptidase_C19_UCH"/>
</dbReference>
<dbReference type="InterPro" id="IPR013087">
    <property type="entry name" value="Znf_C2H2_type"/>
</dbReference>
<dbReference type="Gene3D" id="1.25.40.10">
    <property type="entry name" value="Tetratricopeptide repeat domain"/>
    <property type="match status" value="1"/>
</dbReference>
<feature type="compositionally biased region" description="Polar residues" evidence="3">
    <location>
        <begin position="1224"/>
        <end position="1239"/>
    </location>
</feature>
<feature type="compositionally biased region" description="Basic residues" evidence="3">
    <location>
        <begin position="1015"/>
        <end position="1027"/>
    </location>
</feature>
<gene>
    <name evidence="5" type="ORF">MKW98_028687</name>
</gene>
<sequence length="1697" mass="191482">MGHKKRNPILRSKQQQQQQSSSTTSITPAAASSDVVINGGVNNVNCIEDESNLSLVTDSSFNKVKNDDSVVVTPQLDVSVYASVKLEYEKALTSFRRGNHTKALRIMKDLCHRHGNSAIVHRFQGNVSVKVASLIEDSNAKQRHLKNAMESAKKAVSLLPNSIEFAHFYASLLYEMTNNTQGYEEVIRECDRALLIENPTDPAKDGLQDESQLSESTPEMRIAHYHQELKTLIQKANIASLSTWMKKLSDGGVEDKFRLIPVSRRTQEDPMEVRLVQSRRPNEIKKATKTEAERRKEVEVRVAAARLLQQKSELPQSHTDDDTPADTSSSAYRLAERRKYANMRKIASSADKMDQVRTYWNSMSLDKKQSFLRVSVSELKEHYNSFKDGLAMEVLREALSFAEAYKTWRFWVCCRCNEKFTDCESHMQHIVQEHMGNLSPKLQSILPQEVENDWVEMLLNGSWKPVDAFAAVKLFENQSNYQYSKLDNGSNIDSHSDGCKEDCHIDHCSSKDSWDSSLDEGEVEPLAEESKAVDICHKLLLENKDHDNMSNLDLMELGCDQWSNTHSLAERLPLSDDSERANLLERIHAMFKLLLKHKYLAASQLHKVIQYTMDELQGLAPDSQILNHGLDRTPVCICFLGASELRKILKFLQELAHSCGLAARYPDKNSSMDEARAGTEEFEIRERIVLTDDFSYLLLDEHLLHPPGMYSENSSSTDIGAMSNSVLVGGDHENGVSPYGDTLLSWIFTGPLCAEQLSSWTHFREEKKHSGLEVFQMLEKEFSLLQSMCERKCEHMGYEEALQMVESLCLEELKKRECGVDFVSRSYETILRKRQEELSNRENDLMVMGSGFELDLISNILKEANALSAAQFGYNENLSDATGRLCDLEMGEDDGWRLQDFHQTDTYIEVAIQRQKENLSVELSKSDARIMRTVVGMQQLELKLGPLSSYDYRAIMLPLVKSFMQSHLEELVDKDAREKSDAAREAFLAELALDAKKSLNKGGDHSKLVPEKSKDKKKNKDHRKHRDLKATGGNEQPGPLEETAEQDKSPSASDRHFVIDNGNSEDFEHQEEERRRKMELEAEERMLEETLEYQRRIENEAKQKHLAEQHKRASGMILENVDVLSSVGYYNHADNAELQKQFHQSKSGADGSRSQVPLPSGSPSIELDVSVKPHKHHKYQNLLAGKADLSNGIVGASNSIVEGSSLPSKPSTNSVTQKNRKLSNRSSIVKQDLSKQGSQGYVLPSNWGSQGKWPNSFTASLDGNPQGSSFDEANYSAKNSQNDNCNKKQVNAVGEESIFDTNMDPLLGGNEIKSLRQVRSEELDEERFQADLEKAVRQSLDHSATVPAEVLVHNVKQDDALGAGLQNEVGEYNCFLNVIIQSLWHLQNFRDEFLRKSTSFHMHVGDPCVVCALYEVFTALNMASMDTRKEAVAPTILRIALSNLYPDSNFFREAQMNDASEVLGVIFDCLHKSFTSRSTVSNAEPDGTKNVIGSWDCLSRACIAHTLFGMNIFEKMNCCNCSFESRHLKYTSFFHNINASALRTIKITHANSSFEDLLKLEERNHQLACDPEVGGCGSLNHIHHILKTPPHVFTTVLGWQSTCESADDISATLAALTTEIDIGILYHGLDSGSKHCLVSVVCYYGQHYHCFAYSREHGKWLMYDDKTVKVIGCWNDVLNMCERGHLQPQVLFYEAVN</sequence>
<dbReference type="PANTHER" id="PTHR22975">
    <property type="entry name" value="UBIQUITIN SPECIFIC PROTEINASE"/>
    <property type="match status" value="1"/>
</dbReference>
<dbReference type="Pfam" id="PF04780">
    <property type="entry name" value="DUF629"/>
    <property type="match status" value="1"/>
</dbReference>
<dbReference type="InterPro" id="IPR006865">
    <property type="entry name" value="DUF629"/>
</dbReference>
<feature type="region of interest" description="Disordered" evidence="3">
    <location>
        <begin position="1199"/>
        <end position="1285"/>
    </location>
</feature>
<keyword evidence="6" id="KW-1185">Reference proteome</keyword>
<reference evidence="5" key="1">
    <citation type="submission" date="2022-04" db="EMBL/GenBank/DDBJ databases">
        <title>A functionally conserved STORR gene fusion in Papaver species that diverged 16.8 million years ago.</title>
        <authorList>
            <person name="Catania T."/>
        </authorList>
    </citation>
    <scope>NUCLEOTIDE SEQUENCE</scope>
    <source>
        <strain evidence="5">S-188037</strain>
    </source>
</reference>
<dbReference type="PROSITE" id="PS00028">
    <property type="entry name" value="ZINC_FINGER_C2H2_1"/>
    <property type="match status" value="1"/>
</dbReference>
<dbReference type="InterPro" id="IPR011990">
    <property type="entry name" value="TPR-like_helical_dom_sf"/>
</dbReference>
<dbReference type="InterPro" id="IPR038765">
    <property type="entry name" value="Papain-like_cys_pep_sf"/>
</dbReference>
<keyword evidence="1" id="KW-0833">Ubl conjugation pathway</keyword>
<feature type="compositionally biased region" description="Polar residues" evidence="3">
    <location>
        <begin position="1199"/>
        <end position="1217"/>
    </location>
</feature>
<dbReference type="Proteomes" id="UP001202328">
    <property type="component" value="Unassembled WGS sequence"/>
</dbReference>
<feature type="compositionally biased region" description="Polar residues" evidence="3">
    <location>
        <begin position="1141"/>
        <end position="1163"/>
    </location>
</feature>
<feature type="domain" description="USP" evidence="4">
    <location>
        <begin position="1363"/>
        <end position="1696"/>
    </location>
</feature>
<feature type="region of interest" description="Disordered" evidence="3">
    <location>
        <begin position="1141"/>
        <end position="1167"/>
    </location>
</feature>
<dbReference type="PANTHER" id="PTHR22975:SF9">
    <property type="entry name" value="ECHINUS SPLICE FORM 3"/>
    <property type="match status" value="1"/>
</dbReference>
<evidence type="ECO:0000256" key="1">
    <source>
        <dbReference type="ARBA" id="ARBA00022786"/>
    </source>
</evidence>
<dbReference type="EMBL" id="JAJJMB010014681">
    <property type="protein sequence ID" value="KAI3858954.1"/>
    <property type="molecule type" value="Genomic_DNA"/>
</dbReference>
<dbReference type="InterPro" id="IPR028889">
    <property type="entry name" value="USP"/>
</dbReference>
<feature type="compositionally biased region" description="Low complexity" evidence="3">
    <location>
        <begin position="14"/>
        <end position="28"/>
    </location>
</feature>
<feature type="region of interest" description="Disordered" evidence="3">
    <location>
        <begin position="309"/>
        <end position="329"/>
    </location>
</feature>
<comment type="caution">
    <text evidence="5">The sequence shown here is derived from an EMBL/GenBank/DDBJ whole genome shotgun (WGS) entry which is preliminary data.</text>
</comment>
<dbReference type="Gene3D" id="3.90.70.10">
    <property type="entry name" value="Cysteine proteinases"/>
    <property type="match status" value="1"/>
</dbReference>
<feature type="compositionally biased region" description="Basic and acidic residues" evidence="3">
    <location>
        <begin position="1045"/>
        <end position="1058"/>
    </location>
</feature>
<dbReference type="InterPro" id="IPR006866">
    <property type="entry name" value="DUF627_N"/>
</dbReference>
<dbReference type="GO" id="GO:0004843">
    <property type="term" value="F:cysteine-type deubiquitinase activity"/>
    <property type="evidence" value="ECO:0007669"/>
    <property type="project" value="InterPro"/>
</dbReference>
<keyword evidence="2" id="KW-0378">Hydrolase</keyword>
<dbReference type="GO" id="GO:0016579">
    <property type="term" value="P:protein deubiquitination"/>
    <property type="evidence" value="ECO:0007669"/>
    <property type="project" value="InterPro"/>
</dbReference>
<evidence type="ECO:0000256" key="2">
    <source>
        <dbReference type="ARBA" id="ARBA00022801"/>
    </source>
</evidence>
<proteinExistence type="predicted"/>
<dbReference type="InterPro" id="IPR052398">
    <property type="entry name" value="Ubiquitin_hydrolase_53/54"/>
</dbReference>
<evidence type="ECO:0000313" key="6">
    <source>
        <dbReference type="Proteomes" id="UP001202328"/>
    </source>
</evidence>
<organism evidence="5 6">
    <name type="scientific">Papaver atlanticum</name>
    <dbReference type="NCBI Taxonomy" id="357466"/>
    <lineage>
        <taxon>Eukaryota</taxon>
        <taxon>Viridiplantae</taxon>
        <taxon>Streptophyta</taxon>
        <taxon>Embryophyta</taxon>
        <taxon>Tracheophyta</taxon>
        <taxon>Spermatophyta</taxon>
        <taxon>Magnoliopsida</taxon>
        <taxon>Ranunculales</taxon>
        <taxon>Papaveraceae</taxon>
        <taxon>Papaveroideae</taxon>
        <taxon>Papaver</taxon>
    </lineage>
</organism>
<dbReference type="CDD" id="cd02257">
    <property type="entry name" value="Peptidase_C19"/>
    <property type="match status" value="1"/>
</dbReference>
<name>A0AAD4S3N9_9MAGN</name>
<feature type="compositionally biased region" description="Basic and acidic residues" evidence="3">
    <location>
        <begin position="999"/>
        <end position="1014"/>
    </location>
</feature>
<feature type="region of interest" description="Disordered" evidence="3">
    <location>
        <begin position="999"/>
        <end position="1076"/>
    </location>
</feature>
<dbReference type="PROSITE" id="PS50235">
    <property type="entry name" value="USP_3"/>
    <property type="match status" value="1"/>
</dbReference>
<dbReference type="SUPFAM" id="SSF54001">
    <property type="entry name" value="Cysteine proteinases"/>
    <property type="match status" value="1"/>
</dbReference>
<evidence type="ECO:0000256" key="3">
    <source>
        <dbReference type="SAM" id="MobiDB-lite"/>
    </source>
</evidence>
<feature type="region of interest" description="Disordered" evidence="3">
    <location>
        <begin position="1"/>
        <end position="28"/>
    </location>
</feature>
<evidence type="ECO:0000313" key="5">
    <source>
        <dbReference type="EMBL" id="KAI3858954.1"/>
    </source>
</evidence>
<protein>
    <recommendedName>
        <fullName evidence="4">USP domain-containing protein</fullName>
    </recommendedName>
</protein>
<dbReference type="Pfam" id="PF00443">
    <property type="entry name" value="UCH"/>
    <property type="match status" value="1"/>
</dbReference>
<feature type="compositionally biased region" description="Polar residues" evidence="3">
    <location>
        <begin position="1246"/>
        <end position="1285"/>
    </location>
</feature>
<dbReference type="Pfam" id="PF04781">
    <property type="entry name" value="DUF627"/>
    <property type="match status" value="1"/>
</dbReference>